<dbReference type="EMBL" id="BART01019012">
    <property type="protein sequence ID" value="GAG80768.1"/>
    <property type="molecule type" value="Genomic_DNA"/>
</dbReference>
<reference evidence="1" key="1">
    <citation type="journal article" date="2014" name="Front. Microbiol.">
        <title>High frequency of phylogenetically diverse reductive dehalogenase-homologous genes in deep subseafloor sedimentary metagenomes.</title>
        <authorList>
            <person name="Kawai M."/>
            <person name="Futagami T."/>
            <person name="Toyoda A."/>
            <person name="Takaki Y."/>
            <person name="Nishi S."/>
            <person name="Hori S."/>
            <person name="Arai W."/>
            <person name="Tsubouchi T."/>
            <person name="Morono Y."/>
            <person name="Uchiyama I."/>
            <person name="Ito T."/>
            <person name="Fujiyama A."/>
            <person name="Inagaki F."/>
            <person name="Takami H."/>
        </authorList>
    </citation>
    <scope>NUCLEOTIDE SEQUENCE</scope>
    <source>
        <strain evidence="1">Expedition CK06-06</strain>
    </source>
</reference>
<protein>
    <submittedName>
        <fullName evidence="1">Uncharacterized protein</fullName>
    </submittedName>
</protein>
<dbReference type="AlphaFoldDB" id="X1B9E3"/>
<evidence type="ECO:0000313" key="1">
    <source>
        <dbReference type="EMBL" id="GAG80768.1"/>
    </source>
</evidence>
<organism evidence="1">
    <name type="scientific">marine sediment metagenome</name>
    <dbReference type="NCBI Taxonomy" id="412755"/>
    <lineage>
        <taxon>unclassified sequences</taxon>
        <taxon>metagenomes</taxon>
        <taxon>ecological metagenomes</taxon>
    </lineage>
</organism>
<gene>
    <name evidence="1" type="ORF">S01H4_35703</name>
</gene>
<sequence length="210" mass="22691">MALNDIWQVTDIQTVNGTRVSNVTHWRQDNSADHESAFNSLTTGYRNNVPGLWVAQLGAAWTSICREVAIVGVTGQAFMRDTTVVGPGTAVGETLNSATVAVIAKFTATGSFRGTGVSYISGIVAPYEQRNNLTTEGLTAMDIVGVTLVTGFTSQGFAWTPMRAAGFHKDPLSTPDIPLPDLPHPADPWVLSDERVRLTKLRSRRQSTRC</sequence>
<comment type="caution">
    <text evidence="1">The sequence shown here is derived from an EMBL/GenBank/DDBJ whole genome shotgun (WGS) entry which is preliminary data.</text>
</comment>
<accession>X1B9E3</accession>
<name>X1B9E3_9ZZZZ</name>
<proteinExistence type="predicted"/>